<keyword evidence="6 8" id="KW-0472">Membrane</keyword>
<dbReference type="STRING" id="745411.B3C1_16300"/>
<dbReference type="GO" id="GO:0009279">
    <property type="term" value="C:cell outer membrane"/>
    <property type="evidence" value="ECO:0007669"/>
    <property type="project" value="UniProtKB-SubCell"/>
</dbReference>
<dbReference type="AlphaFoldDB" id="K2JU93"/>
<dbReference type="InterPro" id="IPR039426">
    <property type="entry name" value="TonB-dep_rcpt-like"/>
</dbReference>
<evidence type="ECO:0000256" key="10">
    <source>
        <dbReference type="SAM" id="SignalP"/>
    </source>
</evidence>
<protein>
    <submittedName>
        <fullName evidence="13">TonB-dependent receptor</fullName>
    </submittedName>
</protein>
<comment type="subcellular location">
    <subcellularLocation>
        <location evidence="1 8">Cell outer membrane</location>
        <topology evidence="1 8">Multi-pass membrane protein</topology>
    </subcellularLocation>
</comment>
<dbReference type="InterPro" id="IPR000531">
    <property type="entry name" value="Beta-barrel_TonB"/>
</dbReference>
<feature type="chain" id="PRO_5003861776" evidence="10">
    <location>
        <begin position="32"/>
        <end position="913"/>
    </location>
</feature>
<keyword evidence="7 8" id="KW-0998">Cell outer membrane</keyword>
<keyword evidence="14" id="KW-1185">Reference proteome</keyword>
<dbReference type="EMBL" id="AMRI01000028">
    <property type="protein sequence ID" value="EKE68740.1"/>
    <property type="molecule type" value="Genomic_DNA"/>
</dbReference>
<keyword evidence="5 9" id="KW-0798">TonB box</keyword>
<keyword evidence="3 8" id="KW-1134">Transmembrane beta strand</keyword>
<evidence type="ECO:0000256" key="6">
    <source>
        <dbReference type="ARBA" id="ARBA00023136"/>
    </source>
</evidence>
<comment type="caution">
    <text evidence="13">The sequence shown here is derived from an EMBL/GenBank/DDBJ whole genome shotgun (WGS) entry which is preliminary data.</text>
</comment>
<proteinExistence type="inferred from homology"/>
<evidence type="ECO:0000256" key="9">
    <source>
        <dbReference type="RuleBase" id="RU003357"/>
    </source>
</evidence>
<reference evidence="13 14" key="1">
    <citation type="journal article" date="2012" name="J. Bacteriol.">
        <title>Genome Sequence of Gallaecimonas xiamenensis Type Strain 3-C-1.</title>
        <authorList>
            <person name="Lai Q."/>
            <person name="Wang L."/>
            <person name="Wang W."/>
            <person name="Shao Z."/>
        </authorList>
    </citation>
    <scope>NUCLEOTIDE SEQUENCE [LARGE SCALE GENOMIC DNA]</scope>
    <source>
        <strain evidence="13 14">3-C-1</strain>
    </source>
</reference>
<feature type="domain" description="TonB-dependent receptor plug" evidence="12">
    <location>
        <begin position="54"/>
        <end position="158"/>
    </location>
</feature>
<dbReference type="PROSITE" id="PS52016">
    <property type="entry name" value="TONB_DEPENDENT_REC_3"/>
    <property type="match status" value="1"/>
</dbReference>
<dbReference type="InterPro" id="IPR012910">
    <property type="entry name" value="Plug_dom"/>
</dbReference>
<evidence type="ECO:0000256" key="8">
    <source>
        <dbReference type="PROSITE-ProRule" id="PRU01360"/>
    </source>
</evidence>
<evidence type="ECO:0000256" key="1">
    <source>
        <dbReference type="ARBA" id="ARBA00004571"/>
    </source>
</evidence>
<feature type="signal peptide" evidence="10">
    <location>
        <begin position="1"/>
        <end position="31"/>
    </location>
</feature>
<keyword evidence="2 8" id="KW-0813">Transport</keyword>
<keyword evidence="4 8" id="KW-0812">Transmembrane</keyword>
<feature type="domain" description="TonB-dependent receptor-like beta-barrel" evidence="11">
    <location>
        <begin position="343"/>
        <end position="877"/>
    </location>
</feature>
<keyword evidence="13" id="KW-0675">Receptor</keyword>
<sequence>MYRNTKLANSVRWAMFAGAAAAAVTAVPSYAADGEEAVERIEVTGSRIKRTDIESASPVSVFTAEDISNSGYSTIEDFVQNIPAISGVQFGASINNGSSGYATASLRGLGDSRTLILVNGRRVVNNDLNLIPVSFLERVEVLRDGASTIYGSDAIAGVINFITKKDFDGVEFTAQTDRTSKGDGEIQRYALTMGANSEKGNAVINMEYTKRDTIWQRDRGFADCPLAEDDGVKYCTGSGTTTPANVNLDGTGTFPKGAYVVIDGVPRPFDGATDAYNYAAVSYLVTPQEVFSFNATGNYEISDGGFSSVNAFTEVAYSNRQSEQLLAAEGTFWGQVVPEDHPDNPFGQDVVISRRLAETGGRRYTQDADAYKMLMGFEGYFQNGWSWDVSYNYQRFVDASVEYGLGNPERFNTLVNKDLCDADDACPGLWNPFAKDTLTPEMIAYATIPNSPVTRQEMRTFQANLSGDFGDFELPGGAIGWAVGYENRYESYEEQLDGAAVIGQIYNQPSDSTYGDFRVDEAFAEFELPILSGMPFAEKLTFSAAIRWTDYNYLDSSDTTTKFGIEYAPIDGLLLRATKAEGFRAPSITELFSAEIQNNPSYNDPCTNWGSSTNAIIRANCAADGVDPDYVATSNQATSVSGGNADLKPEESDSFTAGIVYTPTFFEGFNMAIDYFDIEIDDAIGSPGPGNIINACYNSQDFSSPLCDLIQGPSYFGQAPLPGSKYRSVLGPVAGILDKSANLSTFTTKGYDFDFSYTTPVIGGDLNLSLEGTYLKEYNYLAFEGEEMIKAAGKVAEDQNASGRKGAFAKWRANVNIGYSTDNFSVFWTSRYMSATDSYVYDADALDNTADAIWYHDVQGTYYLGENYSVTLGVRNLFDEEPPYVSDYEDMNTINTSYDTAGRYMYARFTARF</sequence>
<evidence type="ECO:0000256" key="5">
    <source>
        <dbReference type="ARBA" id="ARBA00023077"/>
    </source>
</evidence>
<dbReference type="eggNOG" id="COG4771">
    <property type="taxonomic scope" value="Bacteria"/>
</dbReference>
<dbReference type="PANTHER" id="PTHR47234:SF2">
    <property type="entry name" value="TONB-DEPENDENT RECEPTOR"/>
    <property type="match status" value="1"/>
</dbReference>
<dbReference type="PATRIC" id="fig|745411.4.peg.3209"/>
<accession>K2JU93</accession>
<dbReference type="SUPFAM" id="SSF56935">
    <property type="entry name" value="Porins"/>
    <property type="match status" value="1"/>
</dbReference>
<evidence type="ECO:0000313" key="13">
    <source>
        <dbReference type="EMBL" id="EKE68740.1"/>
    </source>
</evidence>
<dbReference type="Pfam" id="PF00593">
    <property type="entry name" value="TonB_dep_Rec_b-barrel"/>
    <property type="match status" value="1"/>
</dbReference>
<evidence type="ECO:0000256" key="4">
    <source>
        <dbReference type="ARBA" id="ARBA00022692"/>
    </source>
</evidence>
<evidence type="ECO:0000256" key="3">
    <source>
        <dbReference type="ARBA" id="ARBA00022452"/>
    </source>
</evidence>
<evidence type="ECO:0000256" key="2">
    <source>
        <dbReference type="ARBA" id="ARBA00022448"/>
    </source>
</evidence>
<keyword evidence="10" id="KW-0732">Signal</keyword>
<evidence type="ECO:0000313" key="14">
    <source>
        <dbReference type="Proteomes" id="UP000006755"/>
    </source>
</evidence>
<dbReference type="Gene3D" id="2.170.130.10">
    <property type="entry name" value="TonB-dependent receptor, plug domain"/>
    <property type="match status" value="1"/>
</dbReference>
<gene>
    <name evidence="13" type="ORF">B3C1_16300</name>
</gene>
<name>K2JU93_9GAMM</name>
<dbReference type="Gene3D" id="2.40.170.20">
    <property type="entry name" value="TonB-dependent receptor, beta-barrel domain"/>
    <property type="match status" value="1"/>
</dbReference>
<dbReference type="Proteomes" id="UP000006755">
    <property type="component" value="Unassembled WGS sequence"/>
</dbReference>
<dbReference type="InterPro" id="IPR037066">
    <property type="entry name" value="Plug_dom_sf"/>
</dbReference>
<evidence type="ECO:0000259" key="12">
    <source>
        <dbReference type="Pfam" id="PF07715"/>
    </source>
</evidence>
<evidence type="ECO:0000256" key="7">
    <source>
        <dbReference type="ARBA" id="ARBA00023237"/>
    </source>
</evidence>
<dbReference type="OrthoDB" id="176248at2"/>
<organism evidence="13 14">
    <name type="scientific">Gallaecimonas xiamenensis 3-C-1</name>
    <dbReference type="NCBI Taxonomy" id="745411"/>
    <lineage>
        <taxon>Bacteria</taxon>
        <taxon>Pseudomonadati</taxon>
        <taxon>Pseudomonadota</taxon>
        <taxon>Gammaproteobacteria</taxon>
        <taxon>Enterobacterales</taxon>
        <taxon>Gallaecimonadaceae</taxon>
        <taxon>Gallaecimonas</taxon>
    </lineage>
</organism>
<comment type="similarity">
    <text evidence="8 9">Belongs to the TonB-dependent receptor family.</text>
</comment>
<dbReference type="Pfam" id="PF07715">
    <property type="entry name" value="Plug"/>
    <property type="match status" value="1"/>
</dbReference>
<evidence type="ECO:0000259" key="11">
    <source>
        <dbReference type="Pfam" id="PF00593"/>
    </source>
</evidence>
<dbReference type="PANTHER" id="PTHR47234">
    <property type="match status" value="1"/>
</dbReference>
<dbReference type="InterPro" id="IPR036942">
    <property type="entry name" value="Beta-barrel_TonB_sf"/>
</dbReference>